<organism evidence="2 3">
    <name type="scientific">Pseudoroseomonas cervicalis ATCC 49957</name>
    <dbReference type="NCBI Taxonomy" id="525371"/>
    <lineage>
        <taxon>Bacteria</taxon>
        <taxon>Pseudomonadati</taxon>
        <taxon>Pseudomonadota</taxon>
        <taxon>Alphaproteobacteria</taxon>
        <taxon>Acetobacterales</taxon>
        <taxon>Roseomonadaceae</taxon>
        <taxon>Roseomonas</taxon>
    </lineage>
</organism>
<gene>
    <name evidence="2" type="ORF">HMPREF0731_2172</name>
</gene>
<evidence type="ECO:0000313" key="2">
    <source>
        <dbReference type="EMBL" id="EFH11613.1"/>
    </source>
</evidence>
<reference evidence="2 3" key="1">
    <citation type="submission" date="2010-04" db="EMBL/GenBank/DDBJ databases">
        <authorList>
            <person name="Qin X."/>
            <person name="Bachman B."/>
            <person name="Battles P."/>
            <person name="Bell A."/>
            <person name="Bess C."/>
            <person name="Bickham C."/>
            <person name="Chaboub L."/>
            <person name="Chen D."/>
            <person name="Coyle M."/>
            <person name="Deiros D.R."/>
            <person name="Dinh H."/>
            <person name="Forbes L."/>
            <person name="Fowler G."/>
            <person name="Francisco L."/>
            <person name="Fu Q."/>
            <person name="Gubbala S."/>
            <person name="Hale W."/>
            <person name="Han Y."/>
            <person name="Hemphill L."/>
            <person name="Highlander S.K."/>
            <person name="Hirani K."/>
            <person name="Hogues M."/>
            <person name="Jackson L."/>
            <person name="Jakkamsetti A."/>
            <person name="Javaid M."/>
            <person name="Jiang H."/>
            <person name="Korchina V."/>
            <person name="Kovar C."/>
            <person name="Lara F."/>
            <person name="Lee S."/>
            <person name="Mata R."/>
            <person name="Mathew T."/>
            <person name="Moen C."/>
            <person name="Morales K."/>
            <person name="Munidasa M."/>
            <person name="Nazareth L."/>
            <person name="Ngo R."/>
            <person name="Nguyen L."/>
            <person name="Okwuonu G."/>
            <person name="Ongeri F."/>
            <person name="Patil S."/>
            <person name="Petrosino J."/>
            <person name="Pham C."/>
            <person name="Pham P."/>
            <person name="Pu L.-L."/>
            <person name="Puazo M."/>
            <person name="Raj R."/>
            <person name="Reid J."/>
            <person name="Rouhana J."/>
            <person name="Saada N."/>
            <person name="Shang Y."/>
            <person name="Simmons D."/>
            <person name="Thornton R."/>
            <person name="Warren J."/>
            <person name="Weissenberger G."/>
            <person name="Zhang J."/>
            <person name="Zhang L."/>
            <person name="Zhou C."/>
            <person name="Zhu D."/>
            <person name="Muzny D."/>
            <person name="Worley K."/>
            <person name="Gibbs R."/>
        </authorList>
    </citation>
    <scope>NUCLEOTIDE SEQUENCE [LARGE SCALE GENOMIC DNA]</scope>
    <source>
        <strain evidence="2 3">ATCC 49957</strain>
    </source>
</reference>
<comment type="caution">
    <text evidence="2">The sequence shown here is derived from an EMBL/GenBank/DDBJ whole genome shotgun (WGS) entry which is preliminary data.</text>
</comment>
<dbReference type="Gene3D" id="1.20.141.10">
    <property type="entry name" value="Chitosanase, subunit A, domain 1"/>
    <property type="match status" value="1"/>
</dbReference>
<dbReference type="HOGENOM" id="CLU_082693_0_1_5"/>
<feature type="domain" description="TtsA-like Glycoside hydrolase family 108" evidence="1">
    <location>
        <begin position="7"/>
        <end position="94"/>
    </location>
</feature>
<accession>D5RM61</accession>
<dbReference type="CDD" id="cd13926">
    <property type="entry name" value="N-acetylmuramidase_GH108"/>
    <property type="match status" value="1"/>
</dbReference>
<dbReference type="Pfam" id="PF05838">
    <property type="entry name" value="Glyco_hydro_108"/>
    <property type="match status" value="1"/>
</dbReference>
<dbReference type="Proteomes" id="UP000005324">
    <property type="component" value="Unassembled WGS sequence"/>
</dbReference>
<name>D5RM61_9PROT</name>
<dbReference type="RefSeq" id="WP_007004589.1">
    <property type="nucleotide sequence ID" value="NZ_GG770779.1"/>
</dbReference>
<dbReference type="AlphaFoldDB" id="D5RM61"/>
<evidence type="ECO:0000259" key="1">
    <source>
        <dbReference type="Pfam" id="PF05838"/>
    </source>
</evidence>
<evidence type="ECO:0000313" key="3">
    <source>
        <dbReference type="Proteomes" id="UP000005324"/>
    </source>
</evidence>
<dbReference type="InterPro" id="IPR023346">
    <property type="entry name" value="Lysozyme-like_dom_sf"/>
</dbReference>
<protein>
    <submittedName>
        <fullName evidence="2">Predicted Peptidoglycan domain protein</fullName>
    </submittedName>
</protein>
<proteinExistence type="predicted"/>
<dbReference type="InterPro" id="IPR008565">
    <property type="entry name" value="TtsA-like_GH18_dom"/>
</dbReference>
<dbReference type="SUPFAM" id="SSF53955">
    <property type="entry name" value="Lysozyme-like"/>
    <property type="match status" value="1"/>
</dbReference>
<keyword evidence="3" id="KW-1185">Reference proteome</keyword>
<sequence>MFEAAFEVLIGHEGGLSMVASDPGNWTGGKVGSGQLRGTRYGISAAAFPTLDIASLTLDQARAIYRAMYWQPLGADDFPPATALVLFDSAVNNGVSRAVRFLQLAVGSTADGLLGTATRAATRRKLGNGAPEQDVALASEIHARRIDFMARLSTWPTFGLGWARRLASLPFQAAALSTR</sequence>
<dbReference type="EMBL" id="ADVL01000351">
    <property type="protein sequence ID" value="EFH11613.1"/>
    <property type="molecule type" value="Genomic_DNA"/>
</dbReference>